<dbReference type="Proteomes" id="UP000034736">
    <property type="component" value="Unassembled WGS sequence"/>
</dbReference>
<dbReference type="STRING" id="1618647.UW30_C0005G0013"/>
<accession>A0A0G1K1P1</accession>
<evidence type="ECO:0000313" key="1">
    <source>
        <dbReference type="EMBL" id="KKT41699.1"/>
    </source>
</evidence>
<name>A0A0G1K1P1_9BACT</name>
<protein>
    <submittedName>
        <fullName evidence="1">Uncharacterized protein</fullName>
    </submittedName>
</protein>
<comment type="caution">
    <text evidence="1">The sequence shown here is derived from an EMBL/GenBank/DDBJ whole genome shotgun (WGS) entry which is preliminary data.</text>
</comment>
<proteinExistence type="predicted"/>
<sequence length="186" mass="20834">MAKNISAIVSGAGWLASFADALFKALRERQISDEDVHRLAADTKEGRVLIGKIADLFAEARHTLSDMISAGKFHSVNSNITEEHFPSEKIRGKVKIFHFDRFISSEDATKEMGKEGYGPANIYELLEYAEKDWNGKDTVVALGSVWRPLSDRSVAYLWDVSGGRSLSLFWFDGGWDAWSRFAAVRK</sequence>
<evidence type="ECO:0000313" key="2">
    <source>
        <dbReference type="Proteomes" id="UP000034736"/>
    </source>
</evidence>
<reference evidence="1 2" key="1">
    <citation type="journal article" date="2015" name="Nature">
        <title>rRNA introns, odd ribosomes, and small enigmatic genomes across a large radiation of phyla.</title>
        <authorList>
            <person name="Brown C.T."/>
            <person name="Hug L.A."/>
            <person name="Thomas B.C."/>
            <person name="Sharon I."/>
            <person name="Castelle C.J."/>
            <person name="Singh A."/>
            <person name="Wilkins M.J."/>
            <person name="Williams K.H."/>
            <person name="Banfield J.F."/>
        </authorList>
    </citation>
    <scope>NUCLEOTIDE SEQUENCE [LARGE SCALE GENOMIC DNA]</scope>
</reference>
<gene>
    <name evidence="1" type="ORF">UW30_C0005G0013</name>
</gene>
<organism evidence="1 2">
    <name type="scientific">Candidatus Giovannonibacteria bacterium GW2011_GWA2_44_13b</name>
    <dbReference type="NCBI Taxonomy" id="1618647"/>
    <lineage>
        <taxon>Bacteria</taxon>
        <taxon>Candidatus Giovannoniibacteriota</taxon>
    </lineage>
</organism>
<dbReference type="EMBL" id="LCHU01000005">
    <property type="protein sequence ID" value="KKT41699.1"/>
    <property type="molecule type" value="Genomic_DNA"/>
</dbReference>
<dbReference type="AlphaFoldDB" id="A0A0G1K1P1"/>